<keyword evidence="4 10" id="KW-0812">Transmembrane</keyword>
<dbReference type="EMBL" id="JACOSL010000019">
    <property type="protein sequence ID" value="MBI1756029.1"/>
    <property type="molecule type" value="Genomic_DNA"/>
</dbReference>
<feature type="transmembrane region" description="Helical" evidence="10">
    <location>
        <begin position="33"/>
        <end position="55"/>
    </location>
</feature>
<keyword evidence="8 10" id="KW-0520">NAD</keyword>
<feature type="transmembrane region" description="Helical" evidence="10">
    <location>
        <begin position="6"/>
        <end position="26"/>
    </location>
</feature>
<comment type="function">
    <text evidence="10">NDH-1 shuttles electrons from NADH, via FMN and iron-sulfur (Fe-S) centers, to quinones in the respiratory chain. The immediate electron acceptor for the enzyme in this species is believed to be ubiquinone. Couples the redox reaction to proton translocation (for every two electrons transferred, four hydrogen ions are translocated across the cytoplasmic membrane), and thus conserves the redox energy in a proton gradient.</text>
</comment>
<evidence type="ECO:0000256" key="1">
    <source>
        <dbReference type="ARBA" id="ARBA00004141"/>
    </source>
</evidence>
<sequence length="115" mass="12275">MTGVPLVAYLALGLLLFTLGVVGVIVRRNPIVVFMSIELMLNAVNLTFLAFARYLPATGMKTTRDLAHGAMAGQMAVILVMAVAAAEVAVGLGIIMAIFRLRDDLDIDEMNLLKG</sequence>
<organism evidence="11 12">
    <name type="scientific">Fimbriimonas ginsengisoli</name>
    <dbReference type="NCBI Taxonomy" id="1005039"/>
    <lineage>
        <taxon>Bacteria</taxon>
        <taxon>Bacillati</taxon>
        <taxon>Armatimonadota</taxon>
        <taxon>Fimbriimonadia</taxon>
        <taxon>Fimbriimonadales</taxon>
        <taxon>Fimbriimonadaceae</taxon>
        <taxon>Fimbriimonas</taxon>
    </lineage>
</organism>
<keyword evidence="11" id="KW-0560">Oxidoreductase</keyword>
<dbReference type="InterPro" id="IPR001133">
    <property type="entry name" value="NADH_UbQ_OxRdtase_chain4L/K"/>
</dbReference>
<keyword evidence="5 10" id="KW-0874">Quinone</keyword>
<reference evidence="11" key="1">
    <citation type="submission" date="2020-07" db="EMBL/GenBank/DDBJ databases">
        <title>Huge and variable diversity of episymbiotic CPR bacteria and DPANN archaea in groundwater ecosystems.</title>
        <authorList>
            <person name="He C.Y."/>
            <person name="Keren R."/>
            <person name="Whittaker M."/>
            <person name="Farag I.F."/>
            <person name="Doudna J."/>
            <person name="Cate J.H.D."/>
            <person name="Banfield J.F."/>
        </authorList>
    </citation>
    <scope>NUCLEOTIDE SEQUENCE</scope>
    <source>
        <strain evidence="11">NC_groundwater_17_Pr7_B-0.1um_64_12</strain>
    </source>
</reference>
<evidence type="ECO:0000313" key="11">
    <source>
        <dbReference type="EMBL" id="MBI1756029.1"/>
    </source>
</evidence>
<evidence type="ECO:0000256" key="7">
    <source>
        <dbReference type="ARBA" id="ARBA00022989"/>
    </source>
</evidence>
<evidence type="ECO:0000256" key="10">
    <source>
        <dbReference type="HAMAP-Rule" id="MF_01456"/>
    </source>
</evidence>
<dbReference type="Proteomes" id="UP000727962">
    <property type="component" value="Unassembled WGS sequence"/>
</dbReference>
<evidence type="ECO:0000256" key="9">
    <source>
        <dbReference type="ARBA" id="ARBA00023136"/>
    </source>
</evidence>
<comment type="similarity">
    <text evidence="2 10">Belongs to the complex I subunit 4L family.</text>
</comment>
<dbReference type="NCBIfam" id="NF004320">
    <property type="entry name" value="PRK05715.1-2"/>
    <property type="match status" value="1"/>
</dbReference>
<protein>
    <recommendedName>
        <fullName evidence="10">NADH-quinone oxidoreductase subunit K</fullName>
        <ecNumber evidence="10">7.1.1.-</ecNumber>
    </recommendedName>
    <alternativeName>
        <fullName evidence="10">NADH dehydrogenase I subunit K</fullName>
    </alternativeName>
    <alternativeName>
        <fullName evidence="10">NDH-1 subunit K</fullName>
    </alternativeName>
</protein>
<keyword evidence="6 10" id="KW-1278">Translocase</keyword>
<dbReference type="PANTHER" id="PTHR11434:SF21">
    <property type="entry name" value="NADH DEHYDROGENASE SUBUNIT 4L-RELATED"/>
    <property type="match status" value="1"/>
</dbReference>
<accession>A0A931PT63</accession>
<feature type="transmembrane region" description="Helical" evidence="10">
    <location>
        <begin position="75"/>
        <end position="99"/>
    </location>
</feature>
<evidence type="ECO:0000256" key="5">
    <source>
        <dbReference type="ARBA" id="ARBA00022719"/>
    </source>
</evidence>
<dbReference type="FunFam" id="1.10.287.3510:FF:000001">
    <property type="entry name" value="NADH-quinone oxidoreductase subunit K"/>
    <property type="match status" value="1"/>
</dbReference>
<dbReference type="InterPro" id="IPR039428">
    <property type="entry name" value="NUOK/Mnh_C1-like"/>
</dbReference>
<keyword evidence="3 10" id="KW-0813">Transport</keyword>
<keyword evidence="10" id="KW-0830">Ubiquinone</keyword>
<gene>
    <name evidence="10 11" type="primary">nuoK</name>
    <name evidence="11" type="ORF">HYR64_02865</name>
</gene>
<dbReference type="GO" id="GO:0042773">
    <property type="term" value="P:ATP synthesis coupled electron transport"/>
    <property type="evidence" value="ECO:0007669"/>
    <property type="project" value="InterPro"/>
</dbReference>
<keyword evidence="7 10" id="KW-1133">Transmembrane helix</keyword>
<keyword evidence="10" id="KW-1003">Cell membrane</keyword>
<evidence type="ECO:0000256" key="3">
    <source>
        <dbReference type="ARBA" id="ARBA00022448"/>
    </source>
</evidence>
<evidence type="ECO:0000256" key="8">
    <source>
        <dbReference type="ARBA" id="ARBA00023027"/>
    </source>
</evidence>
<evidence type="ECO:0000313" key="12">
    <source>
        <dbReference type="Proteomes" id="UP000727962"/>
    </source>
</evidence>
<dbReference type="AlphaFoldDB" id="A0A931PT63"/>
<proteinExistence type="inferred from homology"/>
<dbReference type="GO" id="GO:0050136">
    <property type="term" value="F:NADH dehydrogenase (quinone) (non-electrogenic) activity"/>
    <property type="evidence" value="ECO:0007669"/>
    <property type="project" value="UniProtKB-UniRule"/>
</dbReference>
<keyword evidence="9 10" id="KW-0472">Membrane</keyword>
<comment type="subunit">
    <text evidence="10">NDH-1 is composed of 14 different subunits. Subunits NuoA, H, J, K, L, M, N constitute the membrane sector of the complex.</text>
</comment>
<dbReference type="GO" id="GO:0005886">
    <property type="term" value="C:plasma membrane"/>
    <property type="evidence" value="ECO:0007669"/>
    <property type="project" value="UniProtKB-SubCell"/>
</dbReference>
<comment type="caution">
    <text evidence="11">The sequence shown here is derived from an EMBL/GenBank/DDBJ whole genome shotgun (WGS) entry which is preliminary data.</text>
</comment>
<dbReference type="GO" id="GO:0030964">
    <property type="term" value="C:NADH dehydrogenase complex"/>
    <property type="evidence" value="ECO:0007669"/>
    <property type="project" value="TreeGrafter"/>
</dbReference>
<comment type="subcellular location">
    <subcellularLocation>
        <location evidence="10">Cell membrane</location>
        <topology evidence="10">Multi-pass membrane protein</topology>
    </subcellularLocation>
    <subcellularLocation>
        <location evidence="1">Membrane</location>
        <topology evidence="1">Multi-pass membrane protein</topology>
    </subcellularLocation>
</comment>
<evidence type="ECO:0000256" key="6">
    <source>
        <dbReference type="ARBA" id="ARBA00022967"/>
    </source>
</evidence>
<evidence type="ECO:0000256" key="4">
    <source>
        <dbReference type="ARBA" id="ARBA00022692"/>
    </source>
</evidence>
<dbReference type="HAMAP" id="MF_01456">
    <property type="entry name" value="NDH1_NuoK"/>
    <property type="match status" value="1"/>
</dbReference>
<comment type="catalytic activity">
    <reaction evidence="10">
        <text>a quinone + NADH + 5 H(+)(in) = a quinol + NAD(+) + 4 H(+)(out)</text>
        <dbReference type="Rhea" id="RHEA:57888"/>
        <dbReference type="ChEBI" id="CHEBI:15378"/>
        <dbReference type="ChEBI" id="CHEBI:24646"/>
        <dbReference type="ChEBI" id="CHEBI:57540"/>
        <dbReference type="ChEBI" id="CHEBI:57945"/>
        <dbReference type="ChEBI" id="CHEBI:132124"/>
    </reaction>
</comment>
<dbReference type="Gene3D" id="1.10.287.3510">
    <property type="match status" value="1"/>
</dbReference>
<name>A0A931PT63_FIMGI</name>
<dbReference type="PANTHER" id="PTHR11434">
    <property type="entry name" value="NADH-UBIQUINONE OXIDOREDUCTASE SUBUNIT ND4L"/>
    <property type="match status" value="1"/>
</dbReference>
<dbReference type="EC" id="7.1.1.-" evidence="10"/>
<dbReference type="Pfam" id="PF00420">
    <property type="entry name" value="Oxidored_q2"/>
    <property type="match status" value="1"/>
</dbReference>
<evidence type="ECO:0000256" key="2">
    <source>
        <dbReference type="ARBA" id="ARBA00010519"/>
    </source>
</evidence>
<dbReference type="GO" id="GO:0048038">
    <property type="term" value="F:quinone binding"/>
    <property type="evidence" value="ECO:0007669"/>
    <property type="project" value="UniProtKB-KW"/>
</dbReference>